<dbReference type="InterPro" id="IPR045540">
    <property type="entry name" value="YegS/DAGK_C"/>
</dbReference>
<comment type="cofactor">
    <cofactor evidence="1">
        <name>Mg(2+)</name>
        <dbReference type="ChEBI" id="CHEBI:18420"/>
    </cofactor>
</comment>
<dbReference type="AlphaFoldDB" id="A0A2U2RII5"/>
<evidence type="ECO:0000256" key="6">
    <source>
        <dbReference type="ARBA" id="ARBA00022840"/>
    </source>
</evidence>
<dbReference type="Gene3D" id="2.60.200.40">
    <property type="match status" value="1"/>
</dbReference>
<evidence type="ECO:0000256" key="4">
    <source>
        <dbReference type="ARBA" id="ARBA00022741"/>
    </source>
</evidence>
<evidence type="ECO:0000256" key="1">
    <source>
        <dbReference type="ARBA" id="ARBA00001946"/>
    </source>
</evidence>
<dbReference type="SUPFAM" id="SSF111331">
    <property type="entry name" value="NAD kinase/diacylglycerol kinase-like"/>
    <property type="match status" value="1"/>
</dbReference>
<dbReference type="InterPro" id="IPR050187">
    <property type="entry name" value="Lipid_Phosphate_FormReg"/>
</dbReference>
<dbReference type="InterPro" id="IPR017438">
    <property type="entry name" value="ATP-NAD_kinase_N"/>
</dbReference>
<keyword evidence="8" id="KW-1208">Phospholipid metabolism</keyword>
<evidence type="ECO:0000313" key="10">
    <source>
        <dbReference type="EMBL" id="PWH05689.1"/>
    </source>
</evidence>
<name>A0A2U2RII5_9MICO</name>
<dbReference type="GO" id="GO:0008654">
    <property type="term" value="P:phospholipid biosynthetic process"/>
    <property type="evidence" value="ECO:0007669"/>
    <property type="project" value="UniProtKB-KW"/>
</dbReference>
<feature type="domain" description="DAGKc" evidence="9">
    <location>
        <begin position="1"/>
        <end position="136"/>
    </location>
</feature>
<evidence type="ECO:0000256" key="2">
    <source>
        <dbReference type="ARBA" id="ARBA00005983"/>
    </source>
</evidence>
<evidence type="ECO:0000256" key="3">
    <source>
        <dbReference type="ARBA" id="ARBA00022679"/>
    </source>
</evidence>
<dbReference type="GO" id="GO:0004143">
    <property type="term" value="F:ATP-dependent diacylglycerol kinase activity"/>
    <property type="evidence" value="ECO:0007669"/>
    <property type="project" value="TreeGrafter"/>
</dbReference>
<evidence type="ECO:0000259" key="9">
    <source>
        <dbReference type="PROSITE" id="PS50146"/>
    </source>
</evidence>
<accession>A0A2U2RII5</accession>
<protein>
    <submittedName>
        <fullName evidence="10">Sphingosine kinase</fullName>
    </submittedName>
</protein>
<dbReference type="GO" id="GO:0005886">
    <property type="term" value="C:plasma membrane"/>
    <property type="evidence" value="ECO:0007669"/>
    <property type="project" value="TreeGrafter"/>
</dbReference>
<comment type="caution">
    <text evidence="10">The sequence shown here is derived from an EMBL/GenBank/DDBJ whole genome shotgun (WGS) entry which is preliminary data.</text>
</comment>
<dbReference type="InterPro" id="IPR016064">
    <property type="entry name" value="NAD/diacylglycerol_kinase_sf"/>
</dbReference>
<dbReference type="GO" id="GO:0005524">
    <property type="term" value="F:ATP binding"/>
    <property type="evidence" value="ECO:0007669"/>
    <property type="project" value="UniProtKB-KW"/>
</dbReference>
<keyword evidence="5 10" id="KW-0418">Kinase</keyword>
<evidence type="ECO:0000256" key="5">
    <source>
        <dbReference type="ARBA" id="ARBA00022777"/>
    </source>
</evidence>
<dbReference type="EMBL" id="QFKX01000004">
    <property type="protein sequence ID" value="PWH05689.1"/>
    <property type="molecule type" value="Genomic_DNA"/>
</dbReference>
<keyword evidence="4" id="KW-0547">Nucleotide-binding</keyword>
<dbReference type="Gene3D" id="3.40.50.10330">
    <property type="entry name" value="Probable inorganic polyphosphate/atp-NAD kinase, domain 1"/>
    <property type="match status" value="1"/>
</dbReference>
<dbReference type="Pfam" id="PF00781">
    <property type="entry name" value="DAGK_cat"/>
    <property type="match status" value="1"/>
</dbReference>
<dbReference type="InterPro" id="IPR001206">
    <property type="entry name" value="Diacylglycerol_kinase_cat_dom"/>
</dbReference>
<keyword evidence="7" id="KW-0594">Phospholipid biosynthesis</keyword>
<reference evidence="10 11" key="1">
    <citation type="submission" date="2018-05" db="EMBL/GenBank/DDBJ databases">
        <title>Brachybacterium sp. M1HQ-2T, whole genome shotgun sequence.</title>
        <authorList>
            <person name="Tuo L."/>
        </authorList>
    </citation>
    <scope>NUCLEOTIDE SEQUENCE [LARGE SCALE GENOMIC DNA]</scope>
    <source>
        <strain evidence="10 11">M1HQ-2</strain>
    </source>
</reference>
<sequence>MSRLRIGLLTNPSAASGAAQRTGRQVAHLLRIAGISVVELTAVSAAVARARAMEVRDTLTALVVVGGDGTVSLGAGIVAETPVRLGVVPAGSGNDFARALGMEEADVEGSVRRLLQALSRPVVAIDAIELRSGVDGDPTGIDRSIALGNVSLGFDALVNARANDSRLSPRMRYTGALVREISAFRSRRYWIEVDGGPREDIDASLLTLCNTGVLGGGMRLVPDARVDDGRLDLAVVAGLSRTGLLRLFPRVFRGTHTDLSVFSTRPVHQIRVGLHESTLLRAYADGEARNQLPVRARVLPGAVRILADLPAAADTRGNT</sequence>
<dbReference type="Pfam" id="PF19279">
    <property type="entry name" value="YegS_C"/>
    <property type="match status" value="1"/>
</dbReference>
<evidence type="ECO:0000256" key="8">
    <source>
        <dbReference type="ARBA" id="ARBA00023264"/>
    </source>
</evidence>
<keyword evidence="6" id="KW-0067">ATP-binding</keyword>
<dbReference type="RefSeq" id="WP_109276045.1">
    <property type="nucleotide sequence ID" value="NZ_QFKX01000004.1"/>
</dbReference>
<organism evidence="10 11">
    <name type="scientific">Brachybacterium endophyticum</name>
    <dbReference type="NCBI Taxonomy" id="2182385"/>
    <lineage>
        <taxon>Bacteria</taxon>
        <taxon>Bacillati</taxon>
        <taxon>Actinomycetota</taxon>
        <taxon>Actinomycetes</taxon>
        <taxon>Micrococcales</taxon>
        <taxon>Dermabacteraceae</taxon>
        <taxon>Brachybacterium</taxon>
    </lineage>
</organism>
<evidence type="ECO:0000313" key="11">
    <source>
        <dbReference type="Proteomes" id="UP000245590"/>
    </source>
</evidence>
<dbReference type="OrthoDB" id="142078at2"/>
<keyword evidence="7" id="KW-0443">Lipid metabolism</keyword>
<evidence type="ECO:0000256" key="7">
    <source>
        <dbReference type="ARBA" id="ARBA00023209"/>
    </source>
</evidence>
<keyword evidence="3" id="KW-0808">Transferase</keyword>
<proteinExistence type="inferred from homology"/>
<comment type="similarity">
    <text evidence="2">Belongs to the diacylglycerol/lipid kinase family.</text>
</comment>
<dbReference type="PANTHER" id="PTHR12358:SF106">
    <property type="entry name" value="LIPID KINASE YEGS"/>
    <property type="match status" value="1"/>
</dbReference>
<gene>
    <name evidence="10" type="ORF">DEO23_10780</name>
</gene>
<dbReference type="PROSITE" id="PS50146">
    <property type="entry name" value="DAGK"/>
    <property type="match status" value="1"/>
</dbReference>
<keyword evidence="11" id="KW-1185">Reference proteome</keyword>
<dbReference type="SMART" id="SM00046">
    <property type="entry name" value="DAGKc"/>
    <property type="match status" value="1"/>
</dbReference>
<dbReference type="PANTHER" id="PTHR12358">
    <property type="entry name" value="SPHINGOSINE KINASE"/>
    <property type="match status" value="1"/>
</dbReference>
<dbReference type="Proteomes" id="UP000245590">
    <property type="component" value="Unassembled WGS sequence"/>
</dbReference>
<keyword evidence="7" id="KW-0444">Lipid biosynthesis</keyword>